<dbReference type="GO" id="GO:0006654">
    <property type="term" value="P:phosphatidic acid biosynthetic process"/>
    <property type="evidence" value="ECO:0007669"/>
    <property type="project" value="InterPro"/>
</dbReference>
<evidence type="ECO:0000256" key="4">
    <source>
        <dbReference type="ARBA" id="ARBA00023098"/>
    </source>
</evidence>
<dbReference type="Gene3D" id="3.30.870.10">
    <property type="entry name" value="Endonuclease Chain A"/>
    <property type="match status" value="3"/>
</dbReference>
<dbReference type="CDD" id="cd09138">
    <property type="entry name" value="PLDc_vPLD1_2_yPLD_like_1"/>
    <property type="match status" value="1"/>
</dbReference>
<dbReference type="GO" id="GO:0035556">
    <property type="term" value="P:intracellular signal transduction"/>
    <property type="evidence" value="ECO:0007669"/>
    <property type="project" value="InterPro"/>
</dbReference>
<evidence type="ECO:0000313" key="8">
    <source>
        <dbReference type="Proteomes" id="UP001321749"/>
    </source>
</evidence>
<evidence type="ECO:0000256" key="2">
    <source>
        <dbReference type="ARBA" id="ARBA00022801"/>
    </source>
</evidence>
<dbReference type="InterPro" id="IPR016555">
    <property type="entry name" value="PLipase_D_euk"/>
</dbReference>
<dbReference type="FunFam" id="3.30.870.10:FF:000032">
    <property type="entry name" value="Phospholipase"/>
    <property type="match status" value="1"/>
</dbReference>
<dbReference type="Pfam" id="PF13091">
    <property type="entry name" value="PLDc_2"/>
    <property type="match status" value="1"/>
</dbReference>
<feature type="domain" description="PLD phosphodiesterase" evidence="6">
    <location>
        <begin position="627"/>
        <end position="654"/>
    </location>
</feature>
<comment type="caution">
    <text evidence="7">The sequence shown here is derived from an EMBL/GenBank/DDBJ whole genome shotgun (WGS) entry which is preliminary data.</text>
</comment>
<dbReference type="SMART" id="SM00155">
    <property type="entry name" value="PLDc"/>
    <property type="match status" value="2"/>
</dbReference>
<dbReference type="GO" id="GO:0009395">
    <property type="term" value="P:phospholipid catabolic process"/>
    <property type="evidence" value="ECO:0007669"/>
    <property type="project" value="TreeGrafter"/>
</dbReference>
<comment type="catalytic activity">
    <reaction evidence="5">
        <text>a 1,2-diacyl-sn-glycero-3-phosphocholine + H2O = a 1,2-diacyl-sn-glycero-3-phosphate + choline + H(+)</text>
        <dbReference type="Rhea" id="RHEA:14445"/>
        <dbReference type="ChEBI" id="CHEBI:15354"/>
        <dbReference type="ChEBI" id="CHEBI:15377"/>
        <dbReference type="ChEBI" id="CHEBI:15378"/>
        <dbReference type="ChEBI" id="CHEBI:57643"/>
        <dbReference type="ChEBI" id="CHEBI:58608"/>
        <dbReference type="EC" id="3.1.4.4"/>
    </reaction>
</comment>
<evidence type="ECO:0000256" key="5">
    <source>
        <dbReference type="PIRNR" id="PIRNR009376"/>
    </source>
</evidence>
<gene>
    <name evidence="7" type="ORF">QBC42DRAFT_82071</name>
</gene>
<keyword evidence="3 5" id="KW-0442">Lipid degradation</keyword>
<dbReference type="CDD" id="cd09141">
    <property type="entry name" value="PLDc_vPLD1_2_yPLD_like_2"/>
    <property type="match status" value="1"/>
</dbReference>
<dbReference type="PANTHER" id="PTHR18896">
    <property type="entry name" value="PHOSPHOLIPASE D"/>
    <property type="match status" value="1"/>
</dbReference>
<dbReference type="PROSITE" id="PS50035">
    <property type="entry name" value="PLD"/>
    <property type="match status" value="2"/>
</dbReference>
<dbReference type="InterPro" id="IPR015679">
    <property type="entry name" value="PLipase_D_fam"/>
</dbReference>
<evidence type="ECO:0000256" key="3">
    <source>
        <dbReference type="ARBA" id="ARBA00022963"/>
    </source>
</evidence>
<reference evidence="7" key="2">
    <citation type="submission" date="2023-06" db="EMBL/GenBank/DDBJ databases">
        <authorList>
            <consortium name="Lawrence Berkeley National Laboratory"/>
            <person name="Mondo S.J."/>
            <person name="Hensen N."/>
            <person name="Bonometti L."/>
            <person name="Westerberg I."/>
            <person name="Brannstrom I.O."/>
            <person name="Guillou S."/>
            <person name="Cros-Aarteil S."/>
            <person name="Calhoun S."/>
            <person name="Haridas S."/>
            <person name="Kuo A."/>
            <person name="Pangilinan J."/>
            <person name="Riley R."/>
            <person name="Labutti K."/>
            <person name="Andreopoulos B."/>
            <person name="Lipzen A."/>
            <person name="Chen C."/>
            <person name="Yanf M."/>
            <person name="Daum C."/>
            <person name="Ng V."/>
            <person name="Clum A."/>
            <person name="Steindorff A."/>
            <person name="Ohm R."/>
            <person name="Martin F."/>
            <person name="Silar P."/>
            <person name="Natvig D."/>
            <person name="Lalanne C."/>
            <person name="Gautier V."/>
            <person name="Ament-Velasquez S.L."/>
            <person name="Kruys A."/>
            <person name="Hutchinson M.I."/>
            <person name="Powell A.J."/>
            <person name="Barry K."/>
            <person name="Miller A.N."/>
            <person name="Grigoriev I.V."/>
            <person name="Debuchy R."/>
            <person name="Gladieux P."/>
            <person name="Thoren M.H."/>
            <person name="Johannesson H."/>
        </authorList>
    </citation>
    <scope>NUCLEOTIDE SEQUENCE</scope>
    <source>
        <strain evidence="7">PSN324</strain>
    </source>
</reference>
<dbReference type="EC" id="3.1.4.4" evidence="5"/>
<dbReference type="InterPro" id="IPR025202">
    <property type="entry name" value="PLD-like_dom"/>
</dbReference>
<dbReference type="EMBL" id="MU864975">
    <property type="protein sequence ID" value="KAK4462276.1"/>
    <property type="molecule type" value="Genomic_DNA"/>
</dbReference>
<name>A0AAV9HTE2_9PEZI</name>
<evidence type="ECO:0000259" key="6">
    <source>
        <dbReference type="PROSITE" id="PS50035"/>
    </source>
</evidence>
<comment type="similarity">
    <text evidence="5">Belongs to the phospholipase D family.</text>
</comment>
<organism evidence="7 8">
    <name type="scientific">Cladorrhinum samala</name>
    <dbReference type="NCBI Taxonomy" id="585594"/>
    <lineage>
        <taxon>Eukaryota</taxon>
        <taxon>Fungi</taxon>
        <taxon>Dikarya</taxon>
        <taxon>Ascomycota</taxon>
        <taxon>Pezizomycotina</taxon>
        <taxon>Sordariomycetes</taxon>
        <taxon>Sordariomycetidae</taxon>
        <taxon>Sordariales</taxon>
        <taxon>Podosporaceae</taxon>
        <taxon>Cladorrhinum</taxon>
    </lineage>
</organism>
<accession>A0AAV9HTE2</accession>
<dbReference type="Proteomes" id="UP001321749">
    <property type="component" value="Unassembled WGS sequence"/>
</dbReference>
<evidence type="ECO:0000256" key="1">
    <source>
        <dbReference type="ARBA" id="ARBA00022737"/>
    </source>
</evidence>
<proteinExistence type="inferred from homology"/>
<keyword evidence="2 5" id="KW-0378">Hydrolase</keyword>
<dbReference type="PIRSF" id="PIRSF009376">
    <property type="entry name" value="Phospholipase_D_euk"/>
    <property type="match status" value="1"/>
</dbReference>
<dbReference type="AlphaFoldDB" id="A0AAV9HTE2"/>
<feature type="domain" description="PLD phosphodiesterase" evidence="6">
    <location>
        <begin position="206"/>
        <end position="233"/>
    </location>
</feature>
<keyword evidence="8" id="KW-1185">Reference proteome</keyword>
<dbReference type="GO" id="GO:0004630">
    <property type="term" value="F:phospholipase D activity"/>
    <property type="evidence" value="ECO:0007669"/>
    <property type="project" value="UniProtKB-UniRule"/>
</dbReference>
<dbReference type="InterPro" id="IPR001736">
    <property type="entry name" value="PLipase_D/transphosphatidylase"/>
</dbReference>
<dbReference type="SUPFAM" id="SSF56024">
    <property type="entry name" value="Phospholipase D/nuclease"/>
    <property type="match status" value="2"/>
</dbReference>
<reference evidence="7" key="1">
    <citation type="journal article" date="2023" name="Mol. Phylogenet. Evol.">
        <title>Genome-scale phylogeny and comparative genomics of the fungal order Sordariales.</title>
        <authorList>
            <person name="Hensen N."/>
            <person name="Bonometti L."/>
            <person name="Westerberg I."/>
            <person name="Brannstrom I.O."/>
            <person name="Guillou S."/>
            <person name="Cros-Aarteil S."/>
            <person name="Calhoun S."/>
            <person name="Haridas S."/>
            <person name="Kuo A."/>
            <person name="Mondo S."/>
            <person name="Pangilinan J."/>
            <person name="Riley R."/>
            <person name="LaButti K."/>
            <person name="Andreopoulos B."/>
            <person name="Lipzen A."/>
            <person name="Chen C."/>
            <person name="Yan M."/>
            <person name="Daum C."/>
            <person name="Ng V."/>
            <person name="Clum A."/>
            <person name="Steindorff A."/>
            <person name="Ohm R.A."/>
            <person name="Martin F."/>
            <person name="Silar P."/>
            <person name="Natvig D.O."/>
            <person name="Lalanne C."/>
            <person name="Gautier V."/>
            <person name="Ament-Velasquez S.L."/>
            <person name="Kruys A."/>
            <person name="Hutchinson M.I."/>
            <person name="Powell A.J."/>
            <person name="Barry K."/>
            <person name="Miller A.N."/>
            <person name="Grigoriev I.V."/>
            <person name="Debuchy R."/>
            <person name="Gladieux P."/>
            <person name="Hiltunen Thoren M."/>
            <person name="Johannesson H."/>
        </authorList>
    </citation>
    <scope>NUCLEOTIDE SEQUENCE</scope>
    <source>
        <strain evidence="7">PSN324</strain>
    </source>
</reference>
<keyword evidence="1" id="KW-0677">Repeat</keyword>
<evidence type="ECO:0000313" key="7">
    <source>
        <dbReference type="EMBL" id="KAK4462276.1"/>
    </source>
</evidence>
<keyword evidence="4" id="KW-0443">Lipid metabolism</keyword>
<dbReference type="PANTHER" id="PTHR18896:SF186">
    <property type="entry name" value="PHOSPHOLIPASE D"/>
    <property type="match status" value="1"/>
</dbReference>
<protein>
    <recommendedName>
        <fullName evidence="5">Phospholipase</fullName>
        <ecNumber evidence="5">3.1.4.4</ecNumber>
    </recommendedName>
</protein>
<sequence length="859" mass="97648">MGLHSLIRKAKQGISDILPTDDDKHSHTHQGHDCHEEKHADYAENRFCSFVPPTTGNAKWYVDGASYFWAVSMAIEEARESIYILDWWLSPELYLRRPPAKNENYRLDKLLKAAAERGVKINVIVYKEVEAALTLNSIHTKHALEALHNNIKVFRYPDHHPTKNVVSGLQELHTSLKNLDLKTFNLAKASSSALESIYGTADDVVLYWAHHEKLCLIDGRVAFMGGLDLCFGRYDTNSHPLSDAHPGDIDGIIFPGQDYNNARIYDFEDVSKWENNKLDRTKSSRMGWSDVALSLSGPIVDSLAQHFCERWNFIFNKKYTTRDIGKYSLLQGPGIRDESQRYHGEAMIGDIQNKFSKHVPNHIKGYFGHGRDEGPPGDQNQGYGYDKPQIQLTRSVCKWSLGISTEHSIANAYIETIRNSRHYVYIENQFFITACSDKQRPVQNKIGRAIVDRILRAYHNNDNFQVVIIMPAVPAFAGDLKSEGALGTRAIMEFQYDSINRGGNSILETLRNSGVSDPHRFINFYNLRNYDRINVSEIMRNAEKESGVSYEQARLDFEDRFGAYHDHFDPHGGNPNSHYYRYQQAASHLTDSTWDSVAPCYMASGLKLSSVPWTGSPEDELNAYVSEQLYIHSKVLIADDKIVICGSANLNDRSQLGNHDSEIAVIIEDPTPVQSYMNGKPYTASAFAASLRRQLYRKHLGLLPHQAPDAPNGNWTPVSHALNSYDWDSPADRLVIDPLSYDFLNLWQNTARQNTEIFSKAFHPVPNDKVRTWKDYDEYFSRYFVIPGSEKAEEQYKKGKVDYGHIVKENFPGGVDEVKKWLSGVRGNLVEMPLQFLIDVDDIAKDGLTLNTLTDDLYT</sequence>